<accession>A0A3D9UJX2</accession>
<name>A0A3D9UJX2_9MICO</name>
<keyword evidence="1" id="KW-0808">Transferase</keyword>
<dbReference type="RefSeq" id="WP_115921709.1">
    <property type="nucleotide sequence ID" value="NZ_QTUA01000001.1"/>
</dbReference>
<proteinExistence type="predicted"/>
<evidence type="ECO:0000313" key="2">
    <source>
        <dbReference type="Proteomes" id="UP000256253"/>
    </source>
</evidence>
<dbReference type="Gene3D" id="3.40.50.10540">
    <property type="entry name" value="Crotonobetainyl-coa:carnitine coa-transferase, domain 1"/>
    <property type="match status" value="1"/>
</dbReference>
<dbReference type="PANTHER" id="PTHR48228">
    <property type="entry name" value="SUCCINYL-COA--D-CITRAMALATE COA-TRANSFERASE"/>
    <property type="match status" value="1"/>
</dbReference>
<dbReference type="AlphaFoldDB" id="A0A3D9UJX2"/>
<dbReference type="SUPFAM" id="SSF89796">
    <property type="entry name" value="CoA-transferase family III (CaiB/BaiF)"/>
    <property type="match status" value="1"/>
</dbReference>
<reference evidence="1 2" key="1">
    <citation type="submission" date="2018-08" db="EMBL/GenBank/DDBJ databases">
        <title>Sequencing the genomes of 1000 actinobacteria strains.</title>
        <authorList>
            <person name="Klenk H.-P."/>
        </authorList>
    </citation>
    <scope>NUCLEOTIDE SEQUENCE [LARGE SCALE GENOMIC DNA]</scope>
    <source>
        <strain evidence="1 2">DSM 22967</strain>
    </source>
</reference>
<gene>
    <name evidence="1" type="ORF">DFJ65_0574</name>
</gene>
<protein>
    <submittedName>
        <fullName evidence="1">Crotonobetainyl-CoA:carnitine CoA-transferase CaiB-like acyl-CoA transferase</fullName>
    </submittedName>
</protein>
<dbReference type="InterPro" id="IPR003673">
    <property type="entry name" value="CoA-Trfase_fam_III"/>
</dbReference>
<dbReference type="OrthoDB" id="9797653at2"/>
<dbReference type="InterPro" id="IPR023606">
    <property type="entry name" value="CoA-Trfase_III_dom_1_sf"/>
</dbReference>
<sequence length="275" mass="29179">MTDQPKPLTGTTVVTLAVNLPGPLAASRLVEYGARVIKVEPPAGDPLGLMVPDWYGELAAGQEVVKLDLKDAADRARLDEILAEADLLLTSFRPSANERLGLPASAEKHGLAYVEIIGSASHPDHSGHDLTYQAAFGTVVPPAMPPLPIADLLGAERATSTCLAMLRARELGRPATAQVALEDAAQWASGAMRLTGPGAILNGILPNYNIYPTSDGWVAVGALEPHFAARLAEHVAPDDRLAETFKTRTSDDWEAFGNEHDIPLVAVRRSPHSPS</sequence>
<comment type="caution">
    <text evidence="1">The sequence shown here is derived from an EMBL/GenBank/DDBJ whole genome shotgun (WGS) entry which is preliminary data.</text>
</comment>
<dbReference type="InterPro" id="IPR050509">
    <property type="entry name" value="CoA-transferase_III"/>
</dbReference>
<dbReference type="InterPro" id="IPR044855">
    <property type="entry name" value="CoA-Trfase_III_dom3_sf"/>
</dbReference>
<dbReference type="Proteomes" id="UP000256253">
    <property type="component" value="Unassembled WGS sequence"/>
</dbReference>
<dbReference type="EMBL" id="QTUA01000001">
    <property type="protein sequence ID" value="REF29617.1"/>
    <property type="molecule type" value="Genomic_DNA"/>
</dbReference>
<dbReference type="Gene3D" id="3.30.1540.10">
    <property type="entry name" value="formyl-coa transferase, domain 3"/>
    <property type="match status" value="1"/>
</dbReference>
<organism evidence="1 2">
    <name type="scientific">Calidifontibacter indicus</name>
    <dbReference type="NCBI Taxonomy" id="419650"/>
    <lineage>
        <taxon>Bacteria</taxon>
        <taxon>Bacillati</taxon>
        <taxon>Actinomycetota</taxon>
        <taxon>Actinomycetes</taxon>
        <taxon>Micrococcales</taxon>
        <taxon>Dermacoccaceae</taxon>
        <taxon>Calidifontibacter</taxon>
    </lineage>
</organism>
<evidence type="ECO:0000313" key="1">
    <source>
        <dbReference type="EMBL" id="REF29617.1"/>
    </source>
</evidence>
<dbReference type="PANTHER" id="PTHR48228:SF5">
    <property type="entry name" value="ALPHA-METHYLACYL-COA RACEMASE"/>
    <property type="match status" value="1"/>
</dbReference>
<dbReference type="GO" id="GO:0016740">
    <property type="term" value="F:transferase activity"/>
    <property type="evidence" value="ECO:0007669"/>
    <property type="project" value="UniProtKB-KW"/>
</dbReference>
<dbReference type="Pfam" id="PF02515">
    <property type="entry name" value="CoA_transf_3"/>
    <property type="match status" value="1"/>
</dbReference>
<keyword evidence="2" id="KW-1185">Reference proteome</keyword>